<dbReference type="AlphaFoldDB" id="H5TUC7"/>
<protein>
    <recommendedName>
        <fullName evidence="3">DUF3027 domain-containing protein</fullName>
    </recommendedName>
</protein>
<sequence>MFLIGVTKWRNRLSCGAPQRLEVGGWPSVATILHTGNVIAVTGNQLLLDAVESARAALEADGEHPGDHRAAIAEGEWAVAHYFDSDIPGYQGWQWCVVVAGSPDVDDVTISETALLPADGALLAPDWVPWSQRVESGDLNPGDVLAADDDDPRLVPNQIDTGDEFHTDSDDEAADIAQVAGELGLGRRRVLSREGRDDAAQRWYDGDFGPGSEMAQAAPFSCATCGFYIPLSGALRAAFGVCANELSADGRVVSAEYGCGAHSDVEPHRGEGSPAYEAFDDGVLDIVATS</sequence>
<name>H5TUC7_GORO1</name>
<evidence type="ECO:0008006" key="3">
    <source>
        <dbReference type="Google" id="ProtNLM"/>
    </source>
</evidence>
<comment type="caution">
    <text evidence="1">The sequence shown here is derived from an EMBL/GenBank/DDBJ whole genome shotgun (WGS) entry which is preliminary data.</text>
</comment>
<dbReference type="InterPro" id="IPR021391">
    <property type="entry name" value="DUF3027"/>
</dbReference>
<evidence type="ECO:0000313" key="1">
    <source>
        <dbReference type="EMBL" id="GAB37085.1"/>
    </source>
</evidence>
<dbReference type="EMBL" id="BAFB01000256">
    <property type="protein sequence ID" value="GAB37085.1"/>
    <property type="molecule type" value="Genomic_DNA"/>
</dbReference>
<gene>
    <name evidence="1" type="ORF">GOOTI_256_00530</name>
</gene>
<reference evidence="1" key="1">
    <citation type="submission" date="2012-02" db="EMBL/GenBank/DDBJ databases">
        <title>Whole genome shotgun sequence of Gordonia otitidis NBRC 100426.</title>
        <authorList>
            <person name="Yoshida I."/>
            <person name="Hosoyama A."/>
            <person name="Tsuchikane K."/>
            <person name="Katsumata H."/>
            <person name="Yamazaki S."/>
            <person name="Fujita N."/>
        </authorList>
    </citation>
    <scope>NUCLEOTIDE SEQUENCE [LARGE SCALE GENOMIC DNA]</scope>
    <source>
        <strain evidence="1">NBRC 100426</strain>
    </source>
</reference>
<organism evidence="1 2">
    <name type="scientific">Gordonia otitidis (strain DSM 44809 / CCUG 52243 / JCM 12355 / NBRC 100426 / IFM 10032)</name>
    <dbReference type="NCBI Taxonomy" id="1108044"/>
    <lineage>
        <taxon>Bacteria</taxon>
        <taxon>Bacillati</taxon>
        <taxon>Actinomycetota</taxon>
        <taxon>Actinomycetes</taxon>
        <taxon>Mycobacteriales</taxon>
        <taxon>Gordoniaceae</taxon>
        <taxon>Gordonia</taxon>
    </lineage>
</organism>
<evidence type="ECO:0000313" key="2">
    <source>
        <dbReference type="Proteomes" id="UP000005038"/>
    </source>
</evidence>
<accession>H5TUC7</accession>
<keyword evidence="2" id="KW-1185">Reference proteome</keyword>
<dbReference type="STRING" id="1108044.GOOTI_256_00530"/>
<dbReference type="Pfam" id="PF11228">
    <property type="entry name" value="DUF3027"/>
    <property type="match status" value="1"/>
</dbReference>
<proteinExistence type="predicted"/>
<dbReference type="Proteomes" id="UP000005038">
    <property type="component" value="Unassembled WGS sequence"/>
</dbReference>